<evidence type="ECO:0000313" key="4">
    <source>
        <dbReference type="Proteomes" id="UP000233435"/>
    </source>
</evidence>
<gene>
    <name evidence="3" type="ORF">CSW08_05165</name>
</gene>
<dbReference type="PROSITE" id="PS50110">
    <property type="entry name" value="RESPONSE_REGULATORY"/>
    <property type="match status" value="1"/>
</dbReference>
<feature type="domain" description="Response regulatory" evidence="2">
    <location>
        <begin position="8"/>
        <end position="133"/>
    </location>
</feature>
<keyword evidence="1" id="KW-0597">Phosphoprotein</keyword>
<dbReference type="InterPro" id="IPR011006">
    <property type="entry name" value="CheY-like_superfamily"/>
</dbReference>
<comment type="caution">
    <text evidence="3">The sequence shown here is derived from an EMBL/GenBank/DDBJ whole genome shotgun (WGS) entry which is preliminary data.</text>
</comment>
<reference evidence="3 4" key="1">
    <citation type="submission" date="2017-12" db="EMBL/GenBank/DDBJ databases">
        <title>Confluentibacter flavum sp. nov., isolated from the saline lake.</title>
        <authorList>
            <person name="Yu L."/>
        </authorList>
    </citation>
    <scope>NUCLEOTIDE SEQUENCE [LARGE SCALE GENOMIC DNA]</scope>
    <source>
        <strain evidence="3 4">3B</strain>
    </source>
</reference>
<proteinExistence type="predicted"/>
<dbReference type="EMBL" id="PJEO01000016">
    <property type="protein sequence ID" value="PKQ45821.1"/>
    <property type="molecule type" value="Genomic_DNA"/>
</dbReference>
<feature type="modified residue" description="4-aspartylphosphate" evidence="1">
    <location>
        <position position="63"/>
    </location>
</feature>
<dbReference type="Pfam" id="PF00072">
    <property type="entry name" value="Response_reg"/>
    <property type="match status" value="1"/>
</dbReference>
<dbReference type="AlphaFoldDB" id="A0A2N3HLJ5"/>
<accession>A0A2N3HLJ5</accession>
<dbReference type="InterPro" id="IPR052893">
    <property type="entry name" value="TCS_response_regulator"/>
</dbReference>
<keyword evidence="4" id="KW-1185">Reference proteome</keyword>
<evidence type="ECO:0000313" key="3">
    <source>
        <dbReference type="EMBL" id="PKQ45821.1"/>
    </source>
</evidence>
<dbReference type="SMART" id="SM00448">
    <property type="entry name" value="REC"/>
    <property type="match status" value="1"/>
</dbReference>
<dbReference type="PANTHER" id="PTHR44520:SF2">
    <property type="entry name" value="RESPONSE REGULATOR RCP1"/>
    <property type="match status" value="1"/>
</dbReference>
<dbReference type="GO" id="GO:0000160">
    <property type="term" value="P:phosphorelay signal transduction system"/>
    <property type="evidence" value="ECO:0007669"/>
    <property type="project" value="InterPro"/>
</dbReference>
<dbReference type="SUPFAM" id="SSF52172">
    <property type="entry name" value="CheY-like"/>
    <property type="match status" value="1"/>
</dbReference>
<evidence type="ECO:0000259" key="2">
    <source>
        <dbReference type="PROSITE" id="PS50110"/>
    </source>
</evidence>
<sequence>MSRTMNKHVLLVDDDPIFHIIFTRMIKKVYPELSVNSSLNGKIALEYLNTNYSEESQYIILLDINMPVYNGWQFLDIIKKKEIILNNNIIIFVVTSSTDLDDIKRAKSYSFVKDTLSKPLSVDSLNHVLQPLINE</sequence>
<protein>
    <submittedName>
        <fullName evidence="3">Response regulator</fullName>
    </submittedName>
</protein>
<dbReference type="PANTHER" id="PTHR44520">
    <property type="entry name" value="RESPONSE REGULATOR RCP1-RELATED"/>
    <property type="match status" value="1"/>
</dbReference>
<dbReference type="InterPro" id="IPR001789">
    <property type="entry name" value="Sig_transdc_resp-reg_receiver"/>
</dbReference>
<dbReference type="Gene3D" id="3.40.50.2300">
    <property type="match status" value="1"/>
</dbReference>
<evidence type="ECO:0000256" key="1">
    <source>
        <dbReference type="PROSITE-ProRule" id="PRU00169"/>
    </source>
</evidence>
<dbReference type="Proteomes" id="UP000233435">
    <property type="component" value="Unassembled WGS sequence"/>
</dbReference>
<name>A0A2N3HLJ5_9FLAO</name>
<organism evidence="3 4">
    <name type="scientific">Confluentibacter flavum</name>
    <dbReference type="NCBI Taxonomy" id="1909700"/>
    <lineage>
        <taxon>Bacteria</taxon>
        <taxon>Pseudomonadati</taxon>
        <taxon>Bacteroidota</taxon>
        <taxon>Flavobacteriia</taxon>
        <taxon>Flavobacteriales</taxon>
        <taxon>Flavobacteriaceae</taxon>
        <taxon>Confluentibacter</taxon>
    </lineage>
</organism>